<evidence type="ECO:0008006" key="4">
    <source>
        <dbReference type="Google" id="ProtNLM"/>
    </source>
</evidence>
<proteinExistence type="predicted"/>
<gene>
    <name evidence="2" type="ORF">L211DRAFT_857242</name>
</gene>
<dbReference type="STRING" id="1051890.A0A3N4LVI2"/>
<dbReference type="AlphaFoldDB" id="A0A3N4LVI2"/>
<evidence type="ECO:0000256" key="1">
    <source>
        <dbReference type="SAM" id="MobiDB-lite"/>
    </source>
</evidence>
<dbReference type="GO" id="GO:0000307">
    <property type="term" value="C:cyclin-dependent protein kinase holoenzyme complex"/>
    <property type="evidence" value="ECO:0007669"/>
    <property type="project" value="TreeGrafter"/>
</dbReference>
<dbReference type="InParanoid" id="A0A3N4LVI2"/>
<dbReference type="Pfam" id="PF08613">
    <property type="entry name" value="Cyclin"/>
    <property type="match status" value="1"/>
</dbReference>
<protein>
    <recommendedName>
        <fullName evidence="4">Cyclin-like protein</fullName>
    </recommendedName>
</protein>
<dbReference type="EMBL" id="ML121541">
    <property type="protein sequence ID" value="RPB24651.1"/>
    <property type="molecule type" value="Genomic_DNA"/>
</dbReference>
<dbReference type="PANTHER" id="PTHR15615:SF27">
    <property type="entry name" value="PHO85 CYCLIN CLG1"/>
    <property type="match status" value="1"/>
</dbReference>
<sequence>MPAVFRPQSHLPLTPPEYFPTYAGCGGVQLNSLQFAVGHVGMGVHEKAGFKSAYGGHEAYGAFRYTSQDQYTAAMARMFPSTSLSQQSAMASELPGLVEDAPRRQEPERQELAEERSVGGVSAHLDYEMDEMVDFVATISQNMCVHELPIHILEIPNIVDSIQPNVNTVNVMFRKFVAQILSSTRLPSSTILLGLEYLSTRMRGLPNSHRSQGHVYRMLTTALLLASKFLDDNTFQNKSWAEVTSISVQELNTLEREWLAEISWHLHVDPTGKKGFEIWRQTWDNWRSAGSAASKGSNDRVLAPINTQLANHGNSIAATFSPPQTAYPGLIGDRVVQLPPPQTLQQPQHENNASYWWPSADRSPPYTGPETGPATPDYTFNPNWNVGYSAPAVTPTHTMRMHSATLPPLSLYNHHQPMWPGAPCGCSHCGRGDYFMSSYGQAVVG</sequence>
<dbReference type="Gene3D" id="1.10.472.10">
    <property type="entry name" value="Cyclin-like"/>
    <property type="match status" value="1"/>
</dbReference>
<dbReference type="SUPFAM" id="SSF47954">
    <property type="entry name" value="Cyclin-like"/>
    <property type="match status" value="1"/>
</dbReference>
<reference evidence="2 3" key="1">
    <citation type="journal article" date="2018" name="Nat. Ecol. Evol.">
        <title>Pezizomycetes genomes reveal the molecular basis of ectomycorrhizal truffle lifestyle.</title>
        <authorList>
            <person name="Murat C."/>
            <person name="Payen T."/>
            <person name="Noel B."/>
            <person name="Kuo A."/>
            <person name="Morin E."/>
            <person name="Chen J."/>
            <person name="Kohler A."/>
            <person name="Krizsan K."/>
            <person name="Balestrini R."/>
            <person name="Da Silva C."/>
            <person name="Montanini B."/>
            <person name="Hainaut M."/>
            <person name="Levati E."/>
            <person name="Barry K.W."/>
            <person name="Belfiori B."/>
            <person name="Cichocki N."/>
            <person name="Clum A."/>
            <person name="Dockter R.B."/>
            <person name="Fauchery L."/>
            <person name="Guy J."/>
            <person name="Iotti M."/>
            <person name="Le Tacon F."/>
            <person name="Lindquist E.A."/>
            <person name="Lipzen A."/>
            <person name="Malagnac F."/>
            <person name="Mello A."/>
            <person name="Molinier V."/>
            <person name="Miyauchi S."/>
            <person name="Poulain J."/>
            <person name="Riccioni C."/>
            <person name="Rubini A."/>
            <person name="Sitrit Y."/>
            <person name="Splivallo R."/>
            <person name="Traeger S."/>
            <person name="Wang M."/>
            <person name="Zifcakova L."/>
            <person name="Wipf D."/>
            <person name="Zambonelli A."/>
            <person name="Paolocci F."/>
            <person name="Nowrousian M."/>
            <person name="Ottonello S."/>
            <person name="Baldrian P."/>
            <person name="Spatafora J.W."/>
            <person name="Henrissat B."/>
            <person name="Nagy L.G."/>
            <person name="Aury J.M."/>
            <person name="Wincker P."/>
            <person name="Grigoriev I.V."/>
            <person name="Bonfante P."/>
            <person name="Martin F.M."/>
        </authorList>
    </citation>
    <scope>NUCLEOTIDE SEQUENCE [LARGE SCALE GENOMIC DNA]</scope>
    <source>
        <strain evidence="2 3">ATCC MYA-4762</strain>
    </source>
</reference>
<dbReference type="InterPro" id="IPR036915">
    <property type="entry name" value="Cyclin-like_sf"/>
</dbReference>
<dbReference type="GO" id="GO:0005634">
    <property type="term" value="C:nucleus"/>
    <property type="evidence" value="ECO:0007669"/>
    <property type="project" value="TreeGrafter"/>
</dbReference>
<accession>A0A3N4LVI2</accession>
<dbReference type="GO" id="GO:0016538">
    <property type="term" value="F:cyclin-dependent protein serine/threonine kinase regulator activity"/>
    <property type="evidence" value="ECO:0007669"/>
    <property type="project" value="TreeGrafter"/>
</dbReference>
<dbReference type="InterPro" id="IPR013922">
    <property type="entry name" value="Cyclin_PHO80-like"/>
</dbReference>
<evidence type="ECO:0000313" key="3">
    <source>
        <dbReference type="Proteomes" id="UP000267821"/>
    </source>
</evidence>
<feature type="region of interest" description="Disordered" evidence="1">
    <location>
        <begin position="90"/>
        <end position="117"/>
    </location>
</feature>
<evidence type="ECO:0000313" key="2">
    <source>
        <dbReference type="EMBL" id="RPB24651.1"/>
    </source>
</evidence>
<keyword evidence="3" id="KW-1185">Reference proteome</keyword>
<organism evidence="2 3">
    <name type="scientific">Terfezia boudieri ATCC MYA-4762</name>
    <dbReference type="NCBI Taxonomy" id="1051890"/>
    <lineage>
        <taxon>Eukaryota</taxon>
        <taxon>Fungi</taxon>
        <taxon>Dikarya</taxon>
        <taxon>Ascomycota</taxon>
        <taxon>Pezizomycotina</taxon>
        <taxon>Pezizomycetes</taxon>
        <taxon>Pezizales</taxon>
        <taxon>Pezizaceae</taxon>
        <taxon>Terfezia</taxon>
    </lineage>
</organism>
<feature type="compositionally biased region" description="Basic and acidic residues" evidence="1">
    <location>
        <begin position="100"/>
        <end position="117"/>
    </location>
</feature>
<dbReference type="GO" id="GO:0019901">
    <property type="term" value="F:protein kinase binding"/>
    <property type="evidence" value="ECO:0007669"/>
    <property type="project" value="InterPro"/>
</dbReference>
<dbReference type="PANTHER" id="PTHR15615">
    <property type="match status" value="1"/>
</dbReference>
<dbReference type="OrthoDB" id="244495at2759"/>
<dbReference type="Proteomes" id="UP000267821">
    <property type="component" value="Unassembled WGS sequence"/>
</dbReference>
<name>A0A3N4LVI2_9PEZI</name>
<dbReference type="CDD" id="cd20557">
    <property type="entry name" value="CYCLIN_ScPCL1-like"/>
    <property type="match status" value="1"/>
</dbReference>